<dbReference type="OrthoDB" id="7057120at2"/>
<name>A0A1Q8EMN7_9PSED</name>
<comment type="caution">
    <text evidence="2">The sequence shown here is derived from an EMBL/GenBank/DDBJ whole genome shotgun (WGS) entry which is preliminary data.</text>
</comment>
<dbReference type="RefSeq" id="WP_075120844.1">
    <property type="nucleotide sequence ID" value="NZ_MSCT01000018.1"/>
</dbReference>
<accession>A0A1Q8EMN7</accession>
<feature type="compositionally biased region" description="Polar residues" evidence="1">
    <location>
        <begin position="23"/>
        <end position="34"/>
    </location>
</feature>
<gene>
    <name evidence="2" type="ORF">BTN82_20090</name>
</gene>
<evidence type="ECO:0000313" key="2">
    <source>
        <dbReference type="EMBL" id="OLF53064.1"/>
    </source>
</evidence>
<proteinExistence type="predicted"/>
<protein>
    <submittedName>
        <fullName evidence="2">Uncharacterized protein</fullName>
    </submittedName>
</protein>
<dbReference type="Proteomes" id="UP000185578">
    <property type="component" value="Unassembled WGS sequence"/>
</dbReference>
<sequence>MLTPSHSLPNLHAASRPHELSENENTSGKKSNSASSGIFAYNTSAAMLCKVDDASHRLAQDAPCSLNGSTLELLSLTLVKNKEWPVDIPLVWKHDADTRPYTAFIPGEGKCWVEAGMLSVDQQKQSIEICHDGKDNYSASKSGEVWAASGEDAFFKTMLAVRGNVSVDAISDKQAAEFRKQLASDALEQRTVLGALWQEGLQDLVKLEGTGAATAAKNITPLVSSVPVNLERNQRWINPETRPTCKYSPVKVGDLSHHDAIKSTREDAIKSMQAVLDKRIDTCRELAMERAIPSAGSWFSFIRGPQLHEPHLNKGTVPALVISGGSANKLSADLSKDYSLAWHPKNMTNEHGTHAEPVYLLVHRLDYPTYASTMKELLEQYPNLHLVGWDGGKLTGFGAARASALAFADSLSYRPERVMMIDQDVVKTEQTRHTNPKVRTAVEGLHQTSHQPIVGYGIGYPARQSPPAPFGETLPPTPADLNGPAEQFVSIKAPFRKQWEDGIYPPYMVAGGEDMLMSKELGLSKEGRNTVLPEERIIKKELKGPADTPNVYWNEGRTQTLKALFEAEKNTWVEFEEQKMSLDDLLHKFKDNGWIASHPSVESYNVSACVIERIILRLNNELTRDAQQK</sequence>
<reference evidence="2 3" key="1">
    <citation type="submission" date="2016-12" db="EMBL/GenBank/DDBJ databases">
        <authorList>
            <person name="Song W.-J."/>
            <person name="Kurnit D.M."/>
        </authorList>
    </citation>
    <scope>NUCLEOTIDE SEQUENCE [LARGE SCALE GENOMIC DNA]</scope>
    <source>
        <strain evidence="2 3">PCL1601</strain>
    </source>
</reference>
<dbReference type="EMBL" id="MSCT01000018">
    <property type="protein sequence ID" value="OLF53064.1"/>
    <property type="molecule type" value="Genomic_DNA"/>
</dbReference>
<organism evidence="2 3">
    <name type="scientific">Pseudomonas chlororaphis</name>
    <dbReference type="NCBI Taxonomy" id="587753"/>
    <lineage>
        <taxon>Bacteria</taxon>
        <taxon>Pseudomonadati</taxon>
        <taxon>Pseudomonadota</taxon>
        <taxon>Gammaproteobacteria</taxon>
        <taxon>Pseudomonadales</taxon>
        <taxon>Pseudomonadaceae</taxon>
        <taxon>Pseudomonas</taxon>
    </lineage>
</organism>
<dbReference type="AlphaFoldDB" id="A0A1Q8EMN7"/>
<evidence type="ECO:0000256" key="1">
    <source>
        <dbReference type="SAM" id="MobiDB-lite"/>
    </source>
</evidence>
<evidence type="ECO:0000313" key="3">
    <source>
        <dbReference type="Proteomes" id="UP000185578"/>
    </source>
</evidence>
<feature type="region of interest" description="Disordered" evidence="1">
    <location>
        <begin position="1"/>
        <end position="34"/>
    </location>
</feature>